<dbReference type="GO" id="GO:0045493">
    <property type="term" value="P:xylan catabolic process"/>
    <property type="evidence" value="ECO:0007669"/>
    <property type="project" value="UniProtKB-KW"/>
</dbReference>
<accession>A0A3E1NY17</accession>
<sequence length="415" mass="44365">MKTNPFLSKLGVSFLSLILMISSCTKQAATDVSAVDNNSGDLKAAADVSVMATATIDANTYQQTIQGFGGMSVPIWIGDLTADQRTKAFSTSSGIGMSILRVMVPANSSQFAAEKATIDAAKGFGARVIATVWNAPASMMDGAYLKASSWSDFAAHLRAYTQAVGGVYALSPWNEPNYLASEWMHASATEVANFVAAYGDNCGAPIMAPEPFNMDQTFINTYLSNATAKSKTLFVSGHIYGKTPYNLGNIGKSVWMTEHYTNSSISGNDWPNAMNAAKEIHDCMTAGWAAYVWWYIRRFYGPIDENSAITKVGYVMAHFARYVRPGYSKIACAANPSTGIYTTAYRNGSKIVIVAINTNSAVTYQPFTISGVTVSSFSRYVTTSSSNLAASTLSISNNAFGINLPASSITTLVSN</sequence>
<reference evidence="2 3" key="1">
    <citation type="submission" date="2018-08" db="EMBL/GenBank/DDBJ databases">
        <title>Chitinophaga sp. K20C18050901, a novel bacterium isolated from forest soil.</title>
        <authorList>
            <person name="Wang C."/>
        </authorList>
    </citation>
    <scope>NUCLEOTIDE SEQUENCE [LARGE SCALE GENOMIC DNA]</scope>
    <source>
        <strain evidence="2 3">K20C18050901</strain>
    </source>
</reference>
<dbReference type="GO" id="GO:0016798">
    <property type="term" value="F:hydrolase activity, acting on glycosyl bonds"/>
    <property type="evidence" value="ECO:0007669"/>
    <property type="project" value="UniProtKB-KW"/>
</dbReference>
<dbReference type="InterPro" id="IPR017853">
    <property type="entry name" value="GH"/>
</dbReference>
<evidence type="ECO:0000313" key="3">
    <source>
        <dbReference type="Proteomes" id="UP000261174"/>
    </source>
</evidence>
<keyword evidence="2" id="KW-0378">Hydrolase</keyword>
<feature type="signal peptide" evidence="1">
    <location>
        <begin position="1"/>
        <end position="28"/>
    </location>
</feature>
<protein>
    <submittedName>
        <fullName evidence="2">Glucuronoxylanase</fullName>
    </submittedName>
</protein>
<dbReference type="SUPFAM" id="SSF51445">
    <property type="entry name" value="(Trans)glycosidases"/>
    <property type="match status" value="1"/>
</dbReference>
<dbReference type="Gene3D" id="3.20.20.80">
    <property type="entry name" value="Glycosidases"/>
    <property type="match status" value="1"/>
</dbReference>
<organism evidence="2 3">
    <name type="scientific">Chitinophaga silvisoli</name>
    <dbReference type="NCBI Taxonomy" id="2291814"/>
    <lineage>
        <taxon>Bacteria</taxon>
        <taxon>Pseudomonadati</taxon>
        <taxon>Bacteroidota</taxon>
        <taxon>Chitinophagia</taxon>
        <taxon>Chitinophagales</taxon>
        <taxon>Chitinophagaceae</taxon>
        <taxon>Chitinophaga</taxon>
    </lineage>
</organism>
<dbReference type="RefSeq" id="WP_116855992.1">
    <property type="nucleotide sequence ID" value="NZ_QTJV01000009.1"/>
</dbReference>
<evidence type="ECO:0000256" key="1">
    <source>
        <dbReference type="SAM" id="SignalP"/>
    </source>
</evidence>
<dbReference type="Gene3D" id="2.60.40.1180">
    <property type="entry name" value="Golgi alpha-mannosidase II"/>
    <property type="match status" value="1"/>
</dbReference>
<keyword evidence="2" id="KW-0858">Xylan degradation</keyword>
<dbReference type="Proteomes" id="UP000261174">
    <property type="component" value="Unassembled WGS sequence"/>
</dbReference>
<name>A0A3E1NY17_9BACT</name>
<dbReference type="AlphaFoldDB" id="A0A3E1NY17"/>
<dbReference type="InterPro" id="IPR013780">
    <property type="entry name" value="Glyco_hydro_b"/>
</dbReference>
<feature type="chain" id="PRO_5017612655" evidence="1">
    <location>
        <begin position="29"/>
        <end position="415"/>
    </location>
</feature>
<keyword evidence="1" id="KW-0732">Signal</keyword>
<dbReference type="SUPFAM" id="SSF51011">
    <property type="entry name" value="Glycosyl hydrolase domain"/>
    <property type="match status" value="1"/>
</dbReference>
<keyword evidence="2" id="KW-0624">Polysaccharide degradation</keyword>
<dbReference type="EMBL" id="QTJV01000009">
    <property type="protein sequence ID" value="RFM32802.1"/>
    <property type="molecule type" value="Genomic_DNA"/>
</dbReference>
<dbReference type="OrthoDB" id="9806701at2"/>
<dbReference type="PROSITE" id="PS51257">
    <property type="entry name" value="PROKAR_LIPOPROTEIN"/>
    <property type="match status" value="1"/>
</dbReference>
<evidence type="ECO:0000313" key="2">
    <source>
        <dbReference type="EMBL" id="RFM32802.1"/>
    </source>
</evidence>
<proteinExistence type="predicted"/>
<comment type="caution">
    <text evidence="2">The sequence shown here is derived from an EMBL/GenBank/DDBJ whole genome shotgun (WGS) entry which is preliminary data.</text>
</comment>
<keyword evidence="2" id="KW-0119">Carbohydrate metabolism</keyword>
<keyword evidence="3" id="KW-1185">Reference proteome</keyword>
<gene>
    <name evidence="2" type="ORF">DXN04_24355</name>
</gene>
<keyword evidence="2" id="KW-0326">Glycosidase</keyword>